<dbReference type="FunFam" id="1.10.510.10:FF:000251">
    <property type="entry name" value="eukaryotic translation initiation factor 2-alpha kinase 3"/>
    <property type="match status" value="1"/>
</dbReference>
<evidence type="ECO:0000256" key="3">
    <source>
        <dbReference type="ARBA" id="ARBA00022527"/>
    </source>
</evidence>
<keyword evidence="4" id="KW-0597">Phosphoprotein</keyword>
<organism evidence="23">
    <name type="scientific">Fopius arisanus</name>
    <dbReference type="NCBI Taxonomy" id="64838"/>
    <lineage>
        <taxon>Eukaryota</taxon>
        <taxon>Metazoa</taxon>
        <taxon>Ecdysozoa</taxon>
        <taxon>Arthropoda</taxon>
        <taxon>Hexapoda</taxon>
        <taxon>Insecta</taxon>
        <taxon>Pterygota</taxon>
        <taxon>Neoptera</taxon>
        <taxon>Endopterygota</taxon>
        <taxon>Hymenoptera</taxon>
        <taxon>Apocrita</taxon>
        <taxon>Ichneumonoidea</taxon>
        <taxon>Braconidae</taxon>
        <taxon>Opiinae</taxon>
        <taxon>Fopius</taxon>
    </lineage>
</organism>
<dbReference type="EC" id="2.7.11.1" evidence="2"/>
<accession>A0A0C9R3F0</accession>
<dbReference type="SUPFAM" id="SSF56112">
    <property type="entry name" value="Protein kinase-like (PK-like)"/>
    <property type="match status" value="1"/>
</dbReference>
<dbReference type="GO" id="GO:0005634">
    <property type="term" value="C:nucleus"/>
    <property type="evidence" value="ECO:0007669"/>
    <property type="project" value="TreeGrafter"/>
</dbReference>
<evidence type="ECO:0000256" key="1">
    <source>
        <dbReference type="ARBA" id="ARBA00004115"/>
    </source>
</evidence>
<dbReference type="Gene3D" id="2.130.10.10">
    <property type="entry name" value="YVTN repeat-like/Quinoprotein amine dehydrogenase"/>
    <property type="match status" value="1"/>
</dbReference>
<evidence type="ECO:0000256" key="8">
    <source>
        <dbReference type="ARBA" id="ARBA00022741"/>
    </source>
</evidence>
<dbReference type="KEGG" id="fas:105265808"/>
<comment type="subcellular location">
    <subcellularLocation>
        <location evidence="1">Endoplasmic reticulum membrane</location>
        <topology evidence="1">Single-pass type I membrane protein</topology>
    </subcellularLocation>
</comment>
<feature type="binding site" evidence="20">
    <location>
        <position position="527"/>
    </location>
    <ligand>
        <name>ATP</name>
        <dbReference type="ChEBI" id="CHEBI:30616"/>
    </ligand>
</feature>
<dbReference type="FunFam" id="3.30.200.20:FF:000193">
    <property type="entry name" value="Eukaryotic translation initiation factor 2-alpha kinase 3"/>
    <property type="match status" value="1"/>
</dbReference>
<evidence type="ECO:0000313" key="26">
    <source>
        <dbReference type="RefSeq" id="XP_011301839.1"/>
    </source>
</evidence>
<reference evidence="23" key="1">
    <citation type="submission" date="2015-01" db="EMBL/GenBank/DDBJ databases">
        <title>Transcriptome Assembly of Fopius arisanus.</title>
        <authorList>
            <person name="Geib S."/>
        </authorList>
    </citation>
    <scope>NUCLEOTIDE SEQUENCE</scope>
</reference>
<evidence type="ECO:0000256" key="13">
    <source>
        <dbReference type="ARBA" id="ARBA00022989"/>
    </source>
</evidence>
<evidence type="ECO:0000256" key="19">
    <source>
        <dbReference type="ARBA" id="ARBA00041500"/>
    </source>
</evidence>
<evidence type="ECO:0000256" key="9">
    <source>
        <dbReference type="ARBA" id="ARBA00022777"/>
    </source>
</evidence>
<keyword evidence="11 20" id="KW-0067">ATP-binding</keyword>
<evidence type="ECO:0000256" key="7">
    <source>
        <dbReference type="ARBA" id="ARBA00022729"/>
    </source>
</evidence>
<dbReference type="InterPro" id="IPR017441">
    <property type="entry name" value="Protein_kinase_ATP_BS"/>
</dbReference>
<dbReference type="SMART" id="SM00220">
    <property type="entry name" value="S_TKc"/>
    <property type="match status" value="1"/>
</dbReference>
<dbReference type="PROSITE" id="PS00108">
    <property type="entry name" value="PROTEIN_KINASE_ST"/>
    <property type="match status" value="1"/>
</dbReference>
<dbReference type="EMBL" id="GBYB01001333">
    <property type="protein sequence ID" value="JAG71100.1"/>
    <property type="molecule type" value="Transcribed_RNA"/>
</dbReference>
<dbReference type="GO" id="GO:0003743">
    <property type="term" value="F:translation initiation factor activity"/>
    <property type="evidence" value="ECO:0007669"/>
    <property type="project" value="UniProtKB-KW"/>
</dbReference>
<proteinExistence type="inferred from homology"/>
<evidence type="ECO:0000256" key="21">
    <source>
        <dbReference type="SAM" id="SignalP"/>
    </source>
</evidence>
<dbReference type="Proteomes" id="UP000694866">
    <property type="component" value="Unplaced"/>
</dbReference>
<dbReference type="PROSITE" id="PS00107">
    <property type="entry name" value="PROTEIN_KINASE_ATP"/>
    <property type="match status" value="1"/>
</dbReference>
<evidence type="ECO:0000313" key="23">
    <source>
        <dbReference type="EMBL" id="JAG71098.1"/>
    </source>
</evidence>
<evidence type="ECO:0000256" key="5">
    <source>
        <dbReference type="ARBA" id="ARBA00022679"/>
    </source>
</evidence>
<keyword evidence="9 26" id="KW-0418">Kinase</keyword>
<dbReference type="InterPro" id="IPR011009">
    <property type="entry name" value="Kinase-like_dom_sf"/>
</dbReference>
<keyword evidence="26" id="KW-0396">Initiation factor</keyword>
<dbReference type="RefSeq" id="XP_011301839.1">
    <property type="nucleotide sequence ID" value="XM_011303537.1"/>
</dbReference>
<keyword evidence="7 21" id="KW-0732">Signal</keyword>
<evidence type="ECO:0000256" key="18">
    <source>
        <dbReference type="ARBA" id="ARBA00037982"/>
    </source>
</evidence>
<keyword evidence="8 20" id="KW-0547">Nucleotide-binding</keyword>
<name>A0A0C9R3F0_9HYME</name>
<dbReference type="Gene3D" id="1.10.510.10">
    <property type="entry name" value="Transferase(Phosphotransferase) domain 1"/>
    <property type="match status" value="1"/>
</dbReference>
<keyword evidence="3" id="KW-0723">Serine/threonine-protein kinase</keyword>
<dbReference type="SUPFAM" id="SSF50998">
    <property type="entry name" value="Quinoprotein alcohol dehydrogenase-like"/>
    <property type="match status" value="1"/>
</dbReference>
<evidence type="ECO:0000256" key="2">
    <source>
        <dbReference type="ARBA" id="ARBA00012513"/>
    </source>
</evidence>
<dbReference type="Gene3D" id="3.30.200.20">
    <property type="entry name" value="Phosphorylase Kinase, domain 1"/>
    <property type="match status" value="1"/>
</dbReference>
<keyword evidence="16" id="KW-0325">Glycoprotein</keyword>
<dbReference type="PROSITE" id="PS50011">
    <property type="entry name" value="PROTEIN_KINASE_DOM"/>
    <property type="match status" value="1"/>
</dbReference>
<keyword evidence="10" id="KW-0256">Endoplasmic reticulum</keyword>
<dbReference type="GO" id="GO:0034976">
    <property type="term" value="P:response to endoplasmic reticulum stress"/>
    <property type="evidence" value="ECO:0007669"/>
    <property type="project" value="UniProtKB-ARBA"/>
</dbReference>
<dbReference type="PANTHER" id="PTHR11042">
    <property type="entry name" value="EUKARYOTIC TRANSLATION INITIATION FACTOR 2-ALPHA KINASE EIF2-ALPHA KINASE -RELATED"/>
    <property type="match status" value="1"/>
</dbReference>
<gene>
    <name evidence="23" type="primary">EIF2AK3_1</name>
    <name evidence="24" type="synonym">EIF2AK3_0</name>
    <name evidence="26" type="synonym">PEK</name>
    <name evidence="24" type="ORF">g.59820</name>
    <name evidence="23" type="ORF">g.59824</name>
</gene>
<feature type="signal peptide" evidence="21">
    <location>
        <begin position="1"/>
        <end position="24"/>
    </location>
</feature>
<keyword evidence="12" id="KW-0810">Translation regulation</keyword>
<feature type="domain" description="Protein kinase" evidence="22">
    <location>
        <begin position="498"/>
        <end position="916"/>
    </location>
</feature>
<keyword evidence="25" id="KW-1185">Reference proteome</keyword>
<evidence type="ECO:0000313" key="24">
    <source>
        <dbReference type="EMBL" id="JAG71100.1"/>
    </source>
</evidence>
<keyword evidence="5" id="KW-0808">Transferase</keyword>
<dbReference type="InterPro" id="IPR050339">
    <property type="entry name" value="CC_SR_Kinase"/>
</dbReference>
<feature type="chain" id="PRO_5007394366" description="non-specific serine/threonine protein kinase" evidence="21">
    <location>
        <begin position="25"/>
        <end position="959"/>
    </location>
</feature>
<dbReference type="InterPro" id="IPR018391">
    <property type="entry name" value="PQQ_b-propeller_rpt"/>
</dbReference>
<evidence type="ECO:0000256" key="11">
    <source>
        <dbReference type="ARBA" id="ARBA00022840"/>
    </source>
</evidence>
<evidence type="ECO:0000313" key="25">
    <source>
        <dbReference type="Proteomes" id="UP000694866"/>
    </source>
</evidence>
<keyword evidence="13" id="KW-1133">Transmembrane helix</keyword>
<dbReference type="SMART" id="SM00564">
    <property type="entry name" value="PQQ"/>
    <property type="match status" value="2"/>
</dbReference>
<evidence type="ECO:0000256" key="12">
    <source>
        <dbReference type="ARBA" id="ARBA00022845"/>
    </source>
</evidence>
<evidence type="ECO:0000256" key="6">
    <source>
        <dbReference type="ARBA" id="ARBA00022692"/>
    </source>
</evidence>
<reference evidence="26" key="2">
    <citation type="submission" date="2025-04" db="UniProtKB">
        <authorList>
            <consortium name="RefSeq"/>
        </authorList>
    </citation>
    <scope>IDENTIFICATION</scope>
    <source>
        <strain evidence="26">USDA-PBARC FA_bdor</strain>
        <tissue evidence="26">Whole organism</tissue>
    </source>
</reference>
<evidence type="ECO:0000256" key="20">
    <source>
        <dbReference type="PROSITE-ProRule" id="PRU10141"/>
    </source>
</evidence>
<dbReference type="GeneID" id="105265808"/>
<comment type="similarity">
    <text evidence="18">Belongs to the protein kinase superfamily. Ser/Thr protein kinase family. GCN2 subfamily.</text>
</comment>
<dbReference type="GO" id="GO:0004694">
    <property type="term" value="F:eukaryotic translation initiation factor 2alpha kinase activity"/>
    <property type="evidence" value="ECO:0007669"/>
    <property type="project" value="TreeGrafter"/>
</dbReference>
<dbReference type="InterPro" id="IPR000719">
    <property type="entry name" value="Prot_kinase_dom"/>
</dbReference>
<dbReference type="InterPro" id="IPR015943">
    <property type="entry name" value="WD40/YVTN_repeat-like_dom_sf"/>
</dbReference>
<evidence type="ECO:0000256" key="16">
    <source>
        <dbReference type="ARBA" id="ARBA00023180"/>
    </source>
</evidence>
<keyword evidence="26" id="KW-0648">Protein biosynthesis</keyword>
<keyword evidence="15" id="KW-0472">Membrane</keyword>
<dbReference type="OrthoDB" id="341578at2759"/>
<evidence type="ECO:0000259" key="22">
    <source>
        <dbReference type="PROSITE" id="PS50011"/>
    </source>
</evidence>
<keyword evidence="14" id="KW-0346">Stress response</keyword>
<dbReference type="GO" id="GO:0005524">
    <property type="term" value="F:ATP binding"/>
    <property type="evidence" value="ECO:0007669"/>
    <property type="project" value="UniProtKB-UniRule"/>
</dbReference>
<evidence type="ECO:0000256" key="4">
    <source>
        <dbReference type="ARBA" id="ARBA00022553"/>
    </source>
</evidence>
<accession>A0A9R1T2V4</accession>
<keyword evidence="6" id="KW-0812">Transmembrane</keyword>
<evidence type="ECO:0000256" key="14">
    <source>
        <dbReference type="ARBA" id="ARBA00023016"/>
    </source>
</evidence>
<evidence type="ECO:0000256" key="15">
    <source>
        <dbReference type="ARBA" id="ARBA00023136"/>
    </source>
</evidence>
<dbReference type="EMBL" id="GBYB01001331">
    <property type="protein sequence ID" value="JAG71098.1"/>
    <property type="molecule type" value="Transcribed_RNA"/>
</dbReference>
<dbReference type="CTD" id="40653"/>
<dbReference type="GO" id="GO:0005789">
    <property type="term" value="C:endoplasmic reticulum membrane"/>
    <property type="evidence" value="ECO:0007669"/>
    <property type="project" value="UniProtKB-SubCell"/>
</dbReference>
<dbReference type="GO" id="GO:0006986">
    <property type="term" value="P:response to unfolded protein"/>
    <property type="evidence" value="ECO:0007669"/>
    <property type="project" value="UniProtKB-KW"/>
</dbReference>
<dbReference type="InterPro" id="IPR011047">
    <property type="entry name" value="Quinoprotein_ADH-like_sf"/>
</dbReference>
<keyword evidence="17" id="KW-0834">Unfolded protein response</keyword>
<protein>
    <recommendedName>
        <fullName evidence="2">non-specific serine/threonine protein kinase</fullName>
        <ecNumber evidence="2">2.7.11.1</ecNumber>
    </recommendedName>
    <alternativeName>
        <fullName evidence="19">PRKR-like endoplasmic reticulum kinase</fullName>
    </alternativeName>
</protein>
<evidence type="ECO:0000256" key="10">
    <source>
        <dbReference type="ARBA" id="ARBA00022824"/>
    </source>
</evidence>
<dbReference type="AlphaFoldDB" id="A0A0C9R3F0"/>
<dbReference type="PANTHER" id="PTHR11042:SF91">
    <property type="entry name" value="EUKARYOTIC TRANSLATION INITIATION FACTOR 2-ALPHA KINASE"/>
    <property type="match status" value="1"/>
</dbReference>
<sequence length="959" mass="108880">MSQWLSPRRHLMFAVFVTISVVVGGNIDALNVCGPDTSDETSSSLVFVSTLDGNLLALDLNKNGEKKWSVDFEDKPMLSSSIHKRELNNDGHWVRLIPSLSGGLYKFDGENLESLQVTPQQLLRSSFRYSDDLVLSGSGETRTWGISSTTGKILYHCNEGSCTNMTGNESYLGHHVLIVRRFQDTIRAAEPRTGQERWNYSVGQHDLELIPNDNQKCNSKLLQHIENIELRVNIPEGLIWAINKTNPGIKLWQQKVESPIVSVWREHGEQNEIEKEGNISKLTALNLFESTKSTWGNEYAVSPDIYVGMHDRQLYIQENVKHIKLIARTTEASRIYPWRPYPASDTALVLHQEENSLSTALSVLYNSDYINGNGFYLHSKEILQQEDSSQCNKTQVPLLEASPSESRDDLDSEETPVQVIIVSLWYWWKEVLIISFSTAILLNFMLTQRLLNATTPVKDAVAPPLIVERPLIPKENIPKPLPSLESSGEFVSRYLTDFDPVDCLGKGGYGVVFEARKKIDHVNYAVKRITLPNNEDARERVMREVRALANLDHQNIVRYFHAWLECPPAGWKEEHDEMYINRQNFSPSEFPSEISMTPSKPNASVCIDLPNSEKSSVDSAFEALELNKNNDDSSFIIFDERSDESAVTEELYDSAGITETSESINHREDENFESREDSESIVFQNTCSSHEIDNREMNKRKASLSLNLAQKSSKKIPRMFLYIQMQLCHRESLREWMKRQTHSRNPDNVENIFQQIVDGVEYVHLHGLIHRDLKPSNIFFSYDKKVKIGDFGLATAMTEEWQEPRTPNGGEGEGLGNGLHTAHVGTHLYMAPEQMNGQVYNYKVDIYSLGIILFELLTPFGTDMERMMAILDLRKAIFPGGFGDKHPRAIDLLRMMLAENPGKRPTTLGIKARPPLAKNEWRVEGVGDESKWHFDLPQISRHSSVNTSSSGESWDISTS</sequence>
<evidence type="ECO:0000256" key="17">
    <source>
        <dbReference type="ARBA" id="ARBA00023230"/>
    </source>
</evidence>
<dbReference type="Pfam" id="PF00069">
    <property type="entry name" value="Pkinase"/>
    <property type="match status" value="2"/>
</dbReference>
<dbReference type="InterPro" id="IPR008271">
    <property type="entry name" value="Ser/Thr_kinase_AS"/>
</dbReference>